<accession>A0ABV9R1Z9</accession>
<name>A0ABV9R1Z9_9MICO</name>
<keyword evidence="1" id="KW-0812">Transmembrane</keyword>
<evidence type="ECO:0000256" key="1">
    <source>
        <dbReference type="SAM" id="Phobius"/>
    </source>
</evidence>
<organism evidence="2 3">
    <name type="scientific">Agromyces aurantiacus</name>
    <dbReference type="NCBI Taxonomy" id="165814"/>
    <lineage>
        <taxon>Bacteria</taxon>
        <taxon>Bacillati</taxon>
        <taxon>Actinomycetota</taxon>
        <taxon>Actinomycetes</taxon>
        <taxon>Micrococcales</taxon>
        <taxon>Microbacteriaceae</taxon>
        <taxon>Agromyces</taxon>
    </lineage>
</organism>
<feature type="transmembrane region" description="Helical" evidence="1">
    <location>
        <begin position="7"/>
        <end position="29"/>
    </location>
</feature>
<dbReference type="Proteomes" id="UP001595960">
    <property type="component" value="Unassembled WGS sequence"/>
</dbReference>
<keyword evidence="3" id="KW-1185">Reference proteome</keyword>
<feature type="transmembrane region" description="Helical" evidence="1">
    <location>
        <begin position="35"/>
        <end position="57"/>
    </location>
</feature>
<protein>
    <submittedName>
        <fullName evidence="2">Uncharacterized protein</fullName>
    </submittedName>
</protein>
<evidence type="ECO:0000313" key="3">
    <source>
        <dbReference type="Proteomes" id="UP001595960"/>
    </source>
</evidence>
<reference evidence="3" key="1">
    <citation type="journal article" date="2019" name="Int. J. Syst. Evol. Microbiol.">
        <title>The Global Catalogue of Microorganisms (GCM) 10K type strain sequencing project: providing services to taxonomists for standard genome sequencing and annotation.</title>
        <authorList>
            <consortium name="The Broad Institute Genomics Platform"/>
            <consortium name="The Broad Institute Genome Sequencing Center for Infectious Disease"/>
            <person name="Wu L."/>
            <person name="Ma J."/>
        </authorList>
    </citation>
    <scope>NUCLEOTIDE SEQUENCE [LARGE SCALE GENOMIC DNA]</scope>
    <source>
        <strain evidence="3">CGMCC 1.12192</strain>
    </source>
</reference>
<dbReference type="EMBL" id="JBHSJC010000001">
    <property type="protein sequence ID" value="MFC4828136.1"/>
    <property type="molecule type" value="Genomic_DNA"/>
</dbReference>
<dbReference type="RefSeq" id="WP_204391080.1">
    <property type="nucleotide sequence ID" value="NZ_JAFBBW010000001.1"/>
</dbReference>
<keyword evidence="1" id="KW-1133">Transmembrane helix</keyword>
<gene>
    <name evidence="2" type="ORF">ACFPER_04995</name>
</gene>
<evidence type="ECO:0000313" key="2">
    <source>
        <dbReference type="EMBL" id="MFC4828136.1"/>
    </source>
</evidence>
<sequence>MSDRGSNAGWAGGGFVYFLGIIGSWVWFWGRADGFWEYVGAFFQGFVWPGFMVYELFAGLSRLG</sequence>
<comment type="caution">
    <text evidence="2">The sequence shown here is derived from an EMBL/GenBank/DDBJ whole genome shotgun (WGS) entry which is preliminary data.</text>
</comment>
<proteinExistence type="predicted"/>
<keyword evidence="1" id="KW-0472">Membrane</keyword>